<proteinExistence type="predicted"/>
<dbReference type="AlphaFoldDB" id="A0A229UQ05"/>
<dbReference type="OrthoDB" id="2604377at2"/>
<evidence type="ECO:0000313" key="1">
    <source>
        <dbReference type="EMBL" id="OXM84969.1"/>
    </source>
</evidence>
<dbReference type="EMBL" id="NMQW01000025">
    <property type="protein sequence ID" value="OXM84969.1"/>
    <property type="molecule type" value="Genomic_DNA"/>
</dbReference>
<evidence type="ECO:0000313" key="2">
    <source>
        <dbReference type="Proteomes" id="UP000215509"/>
    </source>
</evidence>
<sequence length="149" mass="16630">MKKRTLPRTTLLQVRKRPEARRRSFARKTLTTGVLRRNPNTQFALVDVANLSYDTVNEIAVQVFDWSSGSAVPLAVQPCELEVCKVALSPNSSDFLYADVSGVEFKYEVRITLPREANVLVNVTGVSEAPFTPQVGDNVLQHSLVEIRD</sequence>
<protein>
    <submittedName>
        <fullName evidence="1">Uncharacterized protein</fullName>
    </submittedName>
</protein>
<gene>
    <name evidence="1" type="ORF">CF651_18020</name>
</gene>
<accession>A0A229UQ05</accession>
<keyword evidence="2" id="KW-1185">Reference proteome</keyword>
<dbReference type="Proteomes" id="UP000215509">
    <property type="component" value="Unassembled WGS sequence"/>
</dbReference>
<comment type="caution">
    <text evidence="1">The sequence shown here is derived from an EMBL/GenBank/DDBJ whole genome shotgun (WGS) entry which is preliminary data.</text>
</comment>
<name>A0A229UQ05_9BACL</name>
<organism evidence="1 2">
    <name type="scientific">Paenibacillus rigui</name>
    <dbReference type="NCBI Taxonomy" id="554312"/>
    <lineage>
        <taxon>Bacteria</taxon>
        <taxon>Bacillati</taxon>
        <taxon>Bacillota</taxon>
        <taxon>Bacilli</taxon>
        <taxon>Bacillales</taxon>
        <taxon>Paenibacillaceae</taxon>
        <taxon>Paenibacillus</taxon>
    </lineage>
</organism>
<reference evidence="1 2" key="1">
    <citation type="submission" date="2017-07" db="EMBL/GenBank/DDBJ databases">
        <title>Genome sequencing and assembly of Paenibacillus rigui.</title>
        <authorList>
            <person name="Mayilraj S."/>
        </authorList>
    </citation>
    <scope>NUCLEOTIDE SEQUENCE [LARGE SCALE GENOMIC DNA]</scope>
    <source>
        <strain evidence="1 2">JCM 16352</strain>
    </source>
</reference>